<dbReference type="InterPro" id="IPR052358">
    <property type="entry name" value="Aro_Compnd_Degr_Hydrolases"/>
</dbReference>
<evidence type="ECO:0000313" key="3">
    <source>
        <dbReference type="Proteomes" id="UP001242045"/>
    </source>
</evidence>
<dbReference type="PANTHER" id="PTHR35563">
    <property type="entry name" value="BARREL METAL-DEPENDENT HYDROLASE, PUTATIVE (AFU_ORTHOLOGUE AFUA_1G16240)-RELATED"/>
    <property type="match status" value="1"/>
</dbReference>
<dbReference type="RefSeq" id="WP_307686522.1">
    <property type="nucleotide sequence ID" value="NZ_JAUSRD010000015.1"/>
</dbReference>
<gene>
    <name evidence="2" type="ORF">J2W31_005193</name>
</gene>
<evidence type="ECO:0000313" key="2">
    <source>
        <dbReference type="EMBL" id="MDP9896066.1"/>
    </source>
</evidence>
<dbReference type="PANTHER" id="PTHR35563:SF2">
    <property type="entry name" value="BARREL METAL-DEPENDENT HYDROLASE, PUTATIVE (AFU_ORTHOLOGUE AFUA_1G16240)-RELATED"/>
    <property type="match status" value="1"/>
</dbReference>
<accession>A0AAW8D8C3</accession>
<comment type="caution">
    <text evidence="2">The sequence shown here is derived from an EMBL/GenBank/DDBJ whole genome shotgun (WGS) entry which is preliminary data.</text>
</comment>
<proteinExistence type="predicted"/>
<dbReference type="Gene3D" id="3.20.20.140">
    <property type="entry name" value="Metal-dependent hydrolases"/>
    <property type="match status" value="1"/>
</dbReference>
<dbReference type="SUPFAM" id="SSF51556">
    <property type="entry name" value="Metallo-dependent hydrolases"/>
    <property type="match status" value="1"/>
</dbReference>
<protein>
    <submittedName>
        <fullName evidence="2">TIM-barrel fold metal-dependent hydrolase</fullName>
    </submittedName>
</protein>
<dbReference type="GO" id="GO:0016787">
    <property type="term" value="F:hydrolase activity"/>
    <property type="evidence" value="ECO:0007669"/>
    <property type="project" value="UniProtKB-KW"/>
</dbReference>
<sequence length="300" mass="32901">MDISYPNSSGARRPAGLASEGACDSHMHIYDRRFALHGSPDAMVDKATADDYRLLQQRIGTQRTVVVQPRVHGTDNSVTLDAIRALGAENTRGIAVVRPGVTNAELERLHAGGIRGIRFTLYTQANAATDFSMVEPLAQRVQALGWHVQLHWSADQIATHAELLARLPCTIVFDHLARLPLPAALSHPAFDVVSRLRENGRTWIKLSGPYLDSKAGAAGGYADTTAIAQAWVRQAPERVVWGSDWPHPTEPVAKPDDAALFDLLSQWVPDAATRHRVLVDNPALLYDFPEMTTKTETPEK</sequence>
<dbReference type="Pfam" id="PF04909">
    <property type="entry name" value="Amidohydro_2"/>
    <property type="match status" value="1"/>
</dbReference>
<evidence type="ECO:0000259" key="1">
    <source>
        <dbReference type="Pfam" id="PF04909"/>
    </source>
</evidence>
<dbReference type="InterPro" id="IPR032466">
    <property type="entry name" value="Metal_Hydrolase"/>
</dbReference>
<dbReference type="Proteomes" id="UP001242045">
    <property type="component" value="Unassembled WGS sequence"/>
</dbReference>
<dbReference type="EMBL" id="JAUSRD010000015">
    <property type="protein sequence ID" value="MDP9896066.1"/>
    <property type="molecule type" value="Genomic_DNA"/>
</dbReference>
<dbReference type="InterPro" id="IPR006680">
    <property type="entry name" value="Amidohydro-rel"/>
</dbReference>
<keyword evidence="2" id="KW-0378">Hydrolase</keyword>
<name>A0AAW8D8C3_9BURK</name>
<dbReference type="AlphaFoldDB" id="A0AAW8D8C3"/>
<feature type="domain" description="Amidohydrolase-related" evidence="1">
    <location>
        <begin position="23"/>
        <end position="288"/>
    </location>
</feature>
<organism evidence="2 3">
    <name type="scientific">Variovorax boronicumulans</name>
    <dbReference type="NCBI Taxonomy" id="436515"/>
    <lineage>
        <taxon>Bacteria</taxon>
        <taxon>Pseudomonadati</taxon>
        <taxon>Pseudomonadota</taxon>
        <taxon>Betaproteobacteria</taxon>
        <taxon>Burkholderiales</taxon>
        <taxon>Comamonadaceae</taxon>
        <taxon>Variovorax</taxon>
    </lineage>
</organism>
<reference evidence="2" key="1">
    <citation type="submission" date="2023-07" db="EMBL/GenBank/DDBJ databases">
        <title>Sorghum-associated microbial communities from plants grown in Nebraska, USA.</title>
        <authorList>
            <person name="Schachtman D."/>
        </authorList>
    </citation>
    <scope>NUCLEOTIDE SEQUENCE</scope>
    <source>
        <strain evidence="2">DS3754</strain>
    </source>
</reference>